<dbReference type="EMBL" id="GG662703">
    <property type="protein sequence ID" value="EWS74405.1"/>
    <property type="molecule type" value="Genomic_DNA"/>
</dbReference>
<name>W7X4Y4_TETTS</name>
<proteinExistence type="predicted"/>
<dbReference type="AlphaFoldDB" id="W7X4Y4"/>
<sequence>MQQFSQIVLKSIIIFNLIQLNISKIYLKPIEYQELYERFEYSKQLSYQETEEFEIITQIIYKNNAYINYLIIFAQPLECESNNIEMITYIELGQSKSRICDRNSQFQQNNICVYQIDNQVEQSFSIIIKCLSEKCSVQIYFSVQRENYINIKNIGQLSNSFVQIYHLEKNYFLKKKDATIMIQGKFNKILTYSKDIFGNKDCISYQIYQNQIIVIQYTILCEAQIILIVVQSFPRQQIIFDQVQAITIEKQITQVSPVGVQQYFFVNQEDCILEQVQQKIQPFEIIQLQSKAFVDIKCEKKTQLYLFQLNFQFYQIFFSYYISQIKNYEIVILDKYYSYYHGNTIYCYKFISPGYRVYRFDSQNQIITDQYVQNFIKNGNKQNDFQIQLQEITYQSGTEVCFEDEIYSYSNHKGHIIISPNNENLHYSFNIKFYQIQIDLNQYFASSFKINDYIYIDQNVRKINFFSDDIKQELNFGFKIRGIHVSILLNNI</sequence>
<keyword evidence="2" id="KW-1185">Reference proteome</keyword>
<evidence type="ECO:0000313" key="1">
    <source>
        <dbReference type="EMBL" id="EWS74405.1"/>
    </source>
</evidence>
<accession>W7X4Y4</accession>
<gene>
    <name evidence="1" type="ORF">TTHERM_000274676</name>
</gene>
<dbReference type="InParanoid" id="W7X4Y4"/>
<reference evidence="2" key="1">
    <citation type="journal article" date="2006" name="PLoS Biol.">
        <title>Macronuclear genome sequence of the ciliate Tetrahymena thermophila, a model eukaryote.</title>
        <authorList>
            <person name="Eisen J.A."/>
            <person name="Coyne R.S."/>
            <person name="Wu M."/>
            <person name="Wu D."/>
            <person name="Thiagarajan M."/>
            <person name="Wortman J.R."/>
            <person name="Badger J.H."/>
            <person name="Ren Q."/>
            <person name="Amedeo P."/>
            <person name="Jones K.M."/>
            <person name="Tallon L.J."/>
            <person name="Delcher A.L."/>
            <person name="Salzberg S.L."/>
            <person name="Silva J.C."/>
            <person name="Haas B.J."/>
            <person name="Majoros W.H."/>
            <person name="Farzad M."/>
            <person name="Carlton J.M."/>
            <person name="Smith R.K. Jr."/>
            <person name="Garg J."/>
            <person name="Pearlman R.E."/>
            <person name="Karrer K.M."/>
            <person name="Sun L."/>
            <person name="Manning G."/>
            <person name="Elde N.C."/>
            <person name="Turkewitz A.P."/>
            <person name="Asai D.J."/>
            <person name="Wilkes D.E."/>
            <person name="Wang Y."/>
            <person name="Cai H."/>
            <person name="Collins K."/>
            <person name="Stewart B.A."/>
            <person name="Lee S.R."/>
            <person name="Wilamowska K."/>
            <person name="Weinberg Z."/>
            <person name="Ruzzo W.L."/>
            <person name="Wloga D."/>
            <person name="Gaertig J."/>
            <person name="Frankel J."/>
            <person name="Tsao C.-C."/>
            <person name="Gorovsky M.A."/>
            <person name="Keeling P.J."/>
            <person name="Waller R.F."/>
            <person name="Patron N.J."/>
            <person name="Cherry J.M."/>
            <person name="Stover N.A."/>
            <person name="Krieger C.J."/>
            <person name="del Toro C."/>
            <person name="Ryder H.F."/>
            <person name="Williamson S.C."/>
            <person name="Barbeau R.A."/>
            <person name="Hamilton E.P."/>
            <person name="Orias E."/>
        </authorList>
    </citation>
    <scope>NUCLEOTIDE SEQUENCE [LARGE SCALE GENOMIC DNA]</scope>
    <source>
        <strain evidence="2">SB210</strain>
    </source>
</reference>
<dbReference type="RefSeq" id="XP_012653082.1">
    <property type="nucleotide sequence ID" value="XM_012797628.1"/>
</dbReference>
<organism evidence="1 2">
    <name type="scientific">Tetrahymena thermophila (strain SB210)</name>
    <dbReference type="NCBI Taxonomy" id="312017"/>
    <lineage>
        <taxon>Eukaryota</taxon>
        <taxon>Sar</taxon>
        <taxon>Alveolata</taxon>
        <taxon>Ciliophora</taxon>
        <taxon>Intramacronucleata</taxon>
        <taxon>Oligohymenophorea</taxon>
        <taxon>Hymenostomatida</taxon>
        <taxon>Tetrahymenina</taxon>
        <taxon>Tetrahymenidae</taxon>
        <taxon>Tetrahymena</taxon>
    </lineage>
</organism>
<dbReference type="KEGG" id="tet:TTHERM_000274676"/>
<dbReference type="Proteomes" id="UP000009168">
    <property type="component" value="Unassembled WGS sequence"/>
</dbReference>
<evidence type="ECO:0000313" key="2">
    <source>
        <dbReference type="Proteomes" id="UP000009168"/>
    </source>
</evidence>
<dbReference type="OrthoDB" id="2148418at2759"/>
<protein>
    <submittedName>
        <fullName evidence="1">Uncharacterized protein</fullName>
    </submittedName>
</protein>
<dbReference type="GeneID" id="24438137"/>